<keyword evidence="2" id="KW-0548">Nucleotidyltransferase</keyword>
<name>A0A8T2BHI5_9BRAS</name>
<keyword evidence="2" id="KW-0695">RNA-directed DNA polymerase</keyword>
<evidence type="ECO:0000313" key="2">
    <source>
        <dbReference type="EMBL" id="KAG7585373.1"/>
    </source>
</evidence>
<keyword evidence="2" id="KW-0808">Transferase</keyword>
<dbReference type="CDD" id="cd09272">
    <property type="entry name" value="RNase_HI_RT_Ty1"/>
    <property type="match status" value="1"/>
</dbReference>
<organism evidence="2 3">
    <name type="scientific">Arabidopsis thaliana x Arabidopsis arenosa</name>
    <dbReference type="NCBI Taxonomy" id="1240361"/>
    <lineage>
        <taxon>Eukaryota</taxon>
        <taxon>Viridiplantae</taxon>
        <taxon>Streptophyta</taxon>
        <taxon>Embryophyta</taxon>
        <taxon>Tracheophyta</taxon>
        <taxon>Spermatophyta</taxon>
        <taxon>Magnoliopsida</taxon>
        <taxon>eudicotyledons</taxon>
        <taxon>Gunneridae</taxon>
        <taxon>Pentapetalae</taxon>
        <taxon>rosids</taxon>
        <taxon>malvids</taxon>
        <taxon>Brassicales</taxon>
        <taxon>Brassicaceae</taxon>
        <taxon>Camelineae</taxon>
        <taxon>Arabidopsis</taxon>
    </lineage>
</organism>
<dbReference type="GO" id="GO:0003964">
    <property type="term" value="F:RNA-directed DNA polymerase activity"/>
    <property type="evidence" value="ECO:0007669"/>
    <property type="project" value="UniProtKB-KW"/>
</dbReference>
<accession>A0A8T2BHI5</accession>
<feature type="domain" description="Reverse transcriptase Ty1/copia-type" evidence="1">
    <location>
        <begin position="1"/>
        <end position="56"/>
    </location>
</feature>
<dbReference type="AlphaFoldDB" id="A0A8T2BHI5"/>
<dbReference type="InterPro" id="IPR013103">
    <property type="entry name" value="RVT_2"/>
</dbReference>
<gene>
    <name evidence="2" type="ORF">ISN45_Aa02g007300</name>
</gene>
<dbReference type="Pfam" id="PF07727">
    <property type="entry name" value="RVT_2"/>
    <property type="match status" value="1"/>
</dbReference>
<dbReference type="PANTHER" id="PTHR11439">
    <property type="entry name" value="GAG-POL-RELATED RETROTRANSPOSON"/>
    <property type="match status" value="1"/>
</dbReference>
<dbReference type="EMBL" id="JAEFBK010000007">
    <property type="protein sequence ID" value="KAG7585373.1"/>
    <property type="molecule type" value="Genomic_DNA"/>
</dbReference>
<dbReference type="Proteomes" id="UP000694240">
    <property type="component" value="Chromosome 7"/>
</dbReference>
<keyword evidence="3" id="KW-1185">Reference proteome</keyword>
<comment type="caution">
    <text evidence="2">The sequence shown here is derived from an EMBL/GenBank/DDBJ whole genome shotgun (WGS) entry which is preliminary data.</text>
</comment>
<reference evidence="2 3" key="1">
    <citation type="submission" date="2020-12" db="EMBL/GenBank/DDBJ databases">
        <title>Concerted genomic and epigenomic changes stabilize Arabidopsis allopolyploids.</title>
        <authorList>
            <person name="Chen Z."/>
        </authorList>
    </citation>
    <scope>NUCLEOTIDE SEQUENCE [LARGE SCALE GENOMIC DNA]</scope>
    <source>
        <strain evidence="2">Allo738</strain>
        <tissue evidence="2">Leaf</tissue>
    </source>
</reference>
<evidence type="ECO:0000259" key="1">
    <source>
        <dbReference type="Pfam" id="PF07727"/>
    </source>
</evidence>
<sequence>MAGKFDMSDLGKLTYYLGIEVIQHEGGIILKQDRYAAKILEETTMDDCNAVHTPMDANVKLSKAQEEKNIDEECRMSIGCLRYLLHTRPDLSFSVGLLSRYMHEPKESHGVALKQILRYLQGTRSYGLCFKKMENVKLIGFSDSSHNVDEDDGRSTTCHIFYLNESPITWCSQKQETMALSSCEVEFMVATEAAKQAVWLQELLGEITGRPCERVLILINNKSTIALTKNLVFHGRSKDIYKRYHFIRECVANEQVEVEHVPGEEQKADILTKALGRIKFKEMQYLIGVQDVSRVDFKFKGETVGLSLKED</sequence>
<proteinExistence type="predicted"/>
<evidence type="ECO:0000313" key="3">
    <source>
        <dbReference type="Proteomes" id="UP000694240"/>
    </source>
</evidence>
<protein>
    <submittedName>
        <fullName evidence="2">Reverse transcriptase RNA-dependent DNA polymerase</fullName>
    </submittedName>
</protein>
<dbReference type="PANTHER" id="PTHR11439:SF480">
    <property type="entry name" value="REVERSE TRANSCRIPTASE TY1_COPIA-TYPE DOMAIN-CONTAINING PROTEIN"/>
    <property type="match status" value="1"/>
</dbReference>